<evidence type="ECO:0000256" key="3">
    <source>
        <dbReference type="ARBA" id="ARBA00023125"/>
    </source>
</evidence>
<dbReference type="EMBL" id="BRXS01000007">
    <property type="protein sequence ID" value="GLC27881.1"/>
    <property type="molecule type" value="Genomic_DNA"/>
</dbReference>
<dbReference type="GO" id="GO:0043023">
    <property type="term" value="F:ribosomal large subunit binding"/>
    <property type="evidence" value="ECO:0007669"/>
    <property type="project" value="InterPro"/>
</dbReference>
<dbReference type="CDD" id="cd00165">
    <property type="entry name" value="S4"/>
    <property type="match status" value="1"/>
</dbReference>
<reference evidence="7" key="1">
    <citation type="submission" date="2022-08" db="EMBL/GenBank/DDBJ databases">
        <title>Draft genome sequencing of Roseisolibacter agri AW1220.</title>
        <authorList>
            <person name="Tobiishi Y."/>
            <person name="Tonouchi A."/>
        </authorList>
    </citation>
    <scope>NUCLEOTIDE SEQUENCE</scope>
    <source>
        <strain evidence="7">AW1220</strain>
    </source>
</reference>
<evidence type="ECO:0000259" key="6">
    <source>
        <dbReference type="SMART" id="SM00363"/>
    </source>
</evidence>
<keyword evidence="7" id="KW-0346">Stress response</keyword>
<dbReference type="Gene3D" id="3.10.290.10">
    <property type="entry name" value="RNA-binding S4 domain"/>
    <property type="match status" value="1"/>
</dbReference>
<sequence length="127" mass="14362">MSDDKVRLDKWLWAARFFKTRSLATEAVDGGKVDVNGARAKPAKLVGPGDELKVTVGSQRYVLRVTGTGERRGSAEVARTLYEETEESQAQRAKVAEQHRLMATSVEFDPGRPSKKDRRDLRKFRER</sequence>
<dbReference type="Pfam" id="PF01479">
    <property type="entry name" value="S4"/>
    <property type="match status" value="1"/>
</dbReference>
<protein>
    <submittedName>
        <fullName evidence="7">Heat shock protein 15</fullName>
    </submittedName>
</protein>
<dbReference type="PIRSF" id="PIRSF016821">
    <property type="entry name" value="HSP15"/>
    <property type="match status" value="1"/>
</dbReference>
<dbReference type="SMART" id="SM00363">
    <property type="entry name" value="S4"/>
    <property type="match status" value="1"/>
</dbReference>
<dbReference type="GO" id="GO:0003677">
    <property type="term" value="F:DNA binding"/>
    <property type="evidence" value="ECO:0007669"/>
    <property type="project" value="UniProtKB-KW"/>
</dbReference>
<feature type="compositionally biased region" description="Basic and acidic residues" evidence="5">
    <location>
        <begin position="109"/>
        <end position="127"/>
    </location>
</feature>
<feature type="domain" description="RNA-binding S4" evidence="6">
    <location>
        <begin position="6"/>
        <end position="68"/>
    </location>
</feature>
<accession>A0AA37V8K4</accession>
<evidence type="ECO:0000256" key="2">
    <source>
        <dbReference type="ARBA" id="ARBA00022884"/>
    </source>
</evidence>
<evidence type="ECO:0000256" key="5">
    <source>
        <dbReference type="SAM" id="MobiDB-lite"/>
    </source>
</evidence>
<dbReference type="PROSITE" id="PS50889">
    <property type="entry name" value="S4"/>
    <property type="match status" value="1"/>
</dbReference>
<evidence type="ECO:0000256" key="4">
    <source>
        <dbReference type="PROSITE-ProRule" id="PRU00182"/>
    </source>
</evidence>
<dbReference type="SUPFAM" id="SSF55174">
    <property type="entry name" value="Alpha-L RNA-binding motif"/>
    <property type="match status" value="1"/>
</dbReference>
<dbReference type="InterPro" id="IPR002942">
    <property type="entry name" value="S4_RNA-bd"/>
</dbReference>
<evidence type="ECO:0000313" key="8">
    <source>
        <dbReference type="Proteomes" id="UP001161325"/>
    </source>
</evidence>
<dbReference type="AlphaFoldDB" id="A0AA37V8K4"/>
<gene>
    <name evidence="7" type="primary">hslR</name>
    <name evidence="7" type="ORF">rosag_43940</name>
</gene>
<evidence type="ECO:0000256" key="1">
    <source>
        <dbReference type="ARBA" id="ARBA00008396"/>
    </source>
</evidence>
<keyword evidence="2 4" id="KW-0694">RNA-binding</keyword>
<feature type="region of interest" description="Disordered" evidence="5">
    <location>
        <begin position="104"/>
        <end position="127"/>
    </location>
</feature>
<dbReference type="RefSeq" id="WP_284352310.1">
    <property type="nucleotide sequence ID" value="NZ_BRXS01000007.1"/>
</dbReference>
<comment type="similarity">
    <text evidence="1">Belongs to the HSP15 family.</text>
</comment>
<dbReference type="InterPro" id="IPR036986">
    <property type="entry name" value="S4_RNA-bd_sf"/>
</dbReference>
<keyword evidence="3" id="KW-0238">DNA-binding</keyword>
<dbReference type="Proteomes" id="UP001161325">
    <property type="component" value="Unassembled WGS sequence"/>
</dbReference>
<organism evidence="7 8">
    <name type="scientific">Roseisolibacter agri</name>
    <dbReference type="NCBI Taxonomy" id="2014610"/>
    <lineage>
        <taxon>Bacteria</taxon>
        <taxon>Pseudomonadati</taxon>
        <taxon>Gemmatimonadota</taxon>
        <taxon>Gemmatimonadia</taxon>
        <taxon>Gemmatimonadales</taxon>
        <taxon>Gemmatimonadaceae</taxon>
        <taxon>Roseisolibacter</taxon>
    </lineage>
</organism>
<comment type="caution">
    <text evidence="7">The sequence shown here is derived from an EMBL/GenBank/DDBJ whole genome shotgun (WGS) entry which is preliminary data.</text>
</comment>
<name>A0AA37V8K4_9BACT</name>
<evidence type="ECO:0000313" key="7">
    <source>
        <dbReference type="EMBL" id="GLC27881.1"/>
    </source>
</evidence>
<dbReference type="GO" id="GO:0034605">
    <property type="term" value="P:cellular response to heat"/>
    <property type="evidence" value="ECO:0007669"/>
    <property type="project" value="InterPro"/>
</dbReference>
<proteinExistence type="inferred from homology"/>
<keyword evidence="8" id="KW-1185">Reference proteome</keyword>
<dbReference type="GO" id="GO:0003727">
    <property type="term" value="F:single-stranded RNA binding"/>
    <property type="evidence" value="ECO:0007669"/>
    <property type="project" value="InterPro"/>
</dbReference>
<dbReference type="InterPro" id="IPR025708">
    <property type="entry name" value="HSP15"/>
</dbReference>